<dbReference type="EMBL" id="FQXZ01000035">
    <property type="protein sequence ID" value="SHI26806.1"/>
    <property type="molecule type" value="Genomic_DNA"/>
</dbReference>
<accession>A0A1M5ZRU1</accession>
<dbReference type="RefSeq" id="WP_306345607.1">
    <property type="nucleotide sequence ID" value="NZ_FQXZ01000035.1"/>
</dbReference>
<gene>
    <name evidence="2" type="ORF">VA7868_03105</name>
</gene>
<organism evidence="2 3">
    <name type="scientific">Vibrio aerogenes CECT 7868</name>
    <dbReference type="NCBI Taxonomy" id="1216006"/>
    <lineage>
        <taxon>Bacteria</taxon>
        <taxon>Pseudomonadati</taxon>
        <taxon>Pseudomonadota</taxon>
        <taxon>Gammaproteobacteria</taxon>
        <taxon>Vibrionales</taxon>
        <taxon>Vibrionaceae</taxon>
        <taxon>Vibrio</taxon>
    </lineage>
</organism>
<keyword evidence="3" id="KW-1185">Reference proteome</keyword>
<dbReference type="InterPro" id="IPR031582">
    <property type="entry name" value="TadF"/>
</dbReference>
<proteinExistence type="predicted"/>
<sequence length="191" mass="21430">MTSLSMNNLSMNKIQRGNFTVEFAIIGVVLSLLLTFSADVIVKLSGKGKLDRLSYAMVNLLKERTQLYEENYVPDQDSVDLIVTIATGSLQRTMGRFNPLNFGYLIESVTFDAQQNATYTTFPSGTASLSGIQCVLREPLSQMTYLSKMTTWGRRSALYRVTLCYNTDNWIGQLLHVDFIRIQSDAVSIGR</sequence>
<dbReference type="STRING" id="1216006.VA7868_03105"/>
<keyword evidence="1" id="KW-1133">Transmembrane helix</keyword>
<protein>
    <submittedName>
        <fullName evidence="2">Uncharacterized protein</fullName>
    </submittedName>
</protein>
<dbReference type="AlphaFoldDB" id="A0A1M5ZRU1"/>
<evidence type="ECO:0000313" key="3">
    <source>
        <dbReference type="Proteomes" id="UP000184608"/>
    </source>
</evidence>
<dbReference type="Pfam" id="PF16964">
    <property type="entry name" value="TadF"/>
    <property type="match status" value="1"/>
</dbReference>
<dbReference type="Proteomes" id="UP000184608">
    <property type="component" value="Unassembled WGS sequence"/>
</dbReference>
<name>A0A1M5ZRU1_9VIBR</name>
<feature type="transmembrane region" description="Helical" evidence="1">
    <location>
        <begin position="20"/>
        <end position="42"/>
    </location>
</feature>
<evidence type="ECO:0000256" key="1">
    <source>
        <dbReference type="SAM" id="Phobius"/>
    </source>
</evidence>
<keyword evidence="1" id="KW-0472">Membrane</keyword>
<reference evidence="2 3" key="1">
    <citation type="submission" date="2016-11" db="EMBL/GenBank/DDBJ databases">
        <authorList>
            <person name="Jaros S."/>
            <person name="Januszkiewicz K."/>
            <person name="Wedrychowicz H."/>
        </authorList>
    </citation>
    <scope>NUCLEOTIDE SEQUENCE [LARGE SCALE GENOMIC DNA]</scope>
    <source>
        <strain evidence="2 3">CECT 7868</strain>
    </source>
</reference>
<keyword evidence="1" id="KW-0812">Transmembrane</keyword>
<evidence type="ECO:0000313" key="2">
    <source>
        <dbReference type="EMBL" id="SHI26806.1"/>
    </source>
</evidence>